<accession>A0ABT1T297</accession>
<protein>
    <submittedName>
        <fullName evidence="2">YhcH/YjgK/YiaL family protein</fullName>
    </submittedName>
</protein>
<evidence type="ECO:0000313" key="2">
    <source>
        <dbReference type="EMBL" id="MCQ6958677.1"/>
    </source>
</evidence>
<feature type="chain" id="PRO_5046113600" evidence="1">
    <location>
        <begin position="26"/>
        <end position="207"/>
    </location>
</feature>
<dbReference type="SUPFAM" id="SSF51197">
    <property type="entry name" value="Clavaminate synthase-like"/>
    <property type="match status" value="1"/>
</dbReference>
<gene>
    <name evidence="2" type="ORF">NPE20_11940</name>
</gene>
<dbReference type="EMBL" id="JANHOH010000002">
    <property type="protein sequence ID" value="MCQ6958677.1"/>
    <property type="molecule type" value="Genomic_DNA"/>
</dbReference>
<keyword evidence="3" id="KW-1185">Reference proteome</keyword>
<feature type="signal peptide" evidence="1">
    <location>
        <begin position="1"/>
        <end position="25"/>
    </location>
</feature>
<dbReference type="RefSeq" id="WP_256538874.1">
    <property type="nucleotide sequence ID" value="NZ_JANHOH010000002.1"/>
</dbReference>
<keyword evidence="1" id="KW-0732">Signal</keyword>
<evidence type="ECO:0000313" key="3">
    <source>
        <dbReference type="Proteomes" id="UP001204376"/>
    </source>
</evidence>
<evidence type="ECO:0000256" key="1">
    <source>
        <dbReference type="SAM" id="SignalP"/>
    </source>
</evidence>
<dbReference type="NCBIfam" id="TIGR00022">
    <property type="entry name" value="YhcH/YjgK/YiaL family protein"/>
    <property type="match status" value="1"/>
</dbReference>
<comment type="caution">
    <text evidence="2">The sequence shown here is derived from an EMBL/GenBank/DDBJ whole genome shotgun (WGS) entry which is preliminary data.</text>
</comment>
<dbReference type="Pfam" id="PF04074">
    <property type="entry name" value="DUF386"/>
    <property type="match status" value="1"/>
</dbReference>
<reference evidence="2 3" key="1">
    <citation type="submission" date="2022-07" db="EMBL/GenBank/DDBJ databases">
        <title>Mucilaginibacter sp. JC4.</title>
        <authorList>
            <person name="Le V."/>
            <person name="Ko S.-R."/>
            <person name="Ahn C.-Y."/>
            <person name="Oh H.-M."/>
        </authorList>
    </citation>
    <scope>NUCLEOTIDE SEQUENCE [LARGE SCALE GENOMIC DNA]</scope>
    <source>
        <strain evidence="2 3">JC4</strain>
    </source>
</reference>
<dbReference type="InterPro" id="IPR037012">
    <property type="entry name" value="NanQ/TabA/YiaL_sf"/>
</dbReference>
<dbReference type="PANTHER" id="PTHR34986">
    <property type="entry name" value="EVOLVED BETA-GALACTOSIDASE SUBUNIT BETA"/>
    <property type="match status" value="1"/>
</dbReference>
<proteinExistence type="predicted"/>
<name>A0ABT1T297_9SPHI</name>
<dbReference type="InterPro" id="IPR004375">
    <property type="entry name" value="NanQ/TabA/YiaL"/>
</dbReference>
<organism evidence="2 3">
    <name type="scientific">Mucilaginibacter aquariorum</name>
    <dbReference type="NCBI Taxonomy" id="2967225"/>
    <lineage>
        <taxon>Bacteria</taxon>
        <taxon>Pseudomonadati</taxon>
        <taxon>Bacteroidota</taxon>
        <taxon>Sphingobacteriia</taxon>
        <taxon>Sphingobacteriales</taxon>
        <taxon>Sphingobacteriaceae</taxon>
        <taxon>Mucilaginibacter</taxon>
    </lineage>
</organism>
<sequence length="207" mass="23457">MKIKSLFQLSIAAISFITMENTAIAQTKNDSSINPKTAEKWLHSNKWKDDLKLNAHQSVNVVEFYKQYHNNKAVWDKVILFLKDTNLDTLSVGKHAVDGDNAYAIVTEGPSKELDKAGWESHKKYIDLQYVIKGKERIDVVNIDKATVTKPYDEAKDNAAYTAEGTSYFAVPGTFYLFFPQDVHRPNIKVDGYDVVKKLVIKIKVAN</sequence>
<dbReference type="Proteomes" id="UP001204376">
    <property type="component" value="Unassembled WGS sequence"/>
</dbReference>
<dbReference type="PANTHER" id="PTHR34986:SF1">
    <property type="entry name" value="PROTEIN YIAL"/>
    <property type="match status" value="1"/>
</dbReference>
<dbReference type="Gene3D" id="2.60.120.370">
    <property type="entry name" value="YhcH/YjgK/YiaL"/>
    <property type="match status" value="1"/>
</dbReference>